<proteinExistence type="predicted"/>
<evidence type="ECO:0000313" key="2">
    <source>
        <dbReference type="Proteomes" id="UP000296994"/>
    </source>
</evidence>
<reference evidence="1" key="1">
    <citation type="submission" date="2016-11" db="EMBL/GenBank/DDBJ databases">
        <title>The complete genome of CrRV-Ch01, a new species in Rhabdoviridae infecting the parasitic copepod, Caligus rogercresseyi, present on farmed Atlantic salmon (Salmo salar) in Chile.</title>
        <authorList>
            <person name="Okland A.L."/>
            <person name="Nylund A."/>
            <person name="Skoge R.H."/>
        </authorList>
    </citation>
    <scope>NUCLEOTIDE SEQUENCE [LARGE SCALE GENOMIC DNA]</scope>
    <source>
        <strain evidence="1">CrRV-Ch01</strain>
    </source>
</reference>
<dbReference type="KEGG" id="vg:40526790"/>
<name>A0A1L2YZU8_9RHAB</name>
<accession>A0A1L2YZU8</accession>
<protein>
    <submittedName>
        <fullName evidence="1">Uncharacterized protein</fullName>
    </submittedName>
</protein>
<keyword evidence="2" id="KW-1185">Reference proteome</keyword>
<dbReference type="Proteomes" id="UP000296994">
    <property type="component" value="Segment"/>
</dbReference>
<sequence length="136" mass="15253">MSVSLTLAFCAALLCKVSNDPELCRLERPGEEPYSARELHLIALCVMEMTRDKTIEEKIFRWRTLSPSQKKKTIDKKKKRPPFSFILDVGQFLGEIFGILDSSLSAISTSIDLADDGQKGSEIDDVEGTNRKMNVV</sequence>
<organism evidence="1">
    <name type="scientific">Caligus rogercresseyi rhabdovirus</name>
    <dbReference type="NCBI Taxonomy" id="1921414"/>
    <lineage>
        <taxon>Viruses</taxon>
        <taxon>Riboviria</taxon>
        <taxon>Orthornavirae</taxon>
        <taxon>Negarnaviricota</taxon>
        <taxon>Haploviricotina</taxon>
        <taxon>Monjiviricetes</taxon>
        <taxon>Mononegavirales</taxon>
        <taxon>Rhabdoviridae</taxon>
        <taxon>Alpharhabdovirinae</taxon>
        <taxon>Caligrhavirus</taxon>
        <taxon>Caligrhavirus caligus</taxon>
    </lineage>
</organism>
<dbReference type="RefSeq" id="YP_009666514.1">
    <property type="nucleotide sequence ID" value="NC_043525.1"/>
</dbReference>
<dbReference type="GeneID" id="40526790"/>
<evidence type="ECO:0000313" key="1">
    <source>
        <dbReference type="EMBL" id="APF32076.1"/>
    </source>
</evidence>
<dbReference type="EMBL" id="KY203909">
    <property type="protein sequence ID" value="APF32076.1"/>
    <property type="molecule type" value="Viral_cRNA"/>
</dbReference>